<dbReference type="NCBIfam" id="TIGR00229">
    <property type="entry name" value="sensory_box"/>
    <property type="match status" value="1"/>
</dbReference>
<keyword evidence="6 14" id="KW-0418">Kinase</keyword>
<comment type="function">
    <text evidence="9">Putative oxygen sensor; modulates the activity of FixJ, a transcriptional activator of nitrogen fixation fixK gene. FixL probably acts as a kinase that phosphorylates FixJ.</text>
</comment>
<dbReference type="PROSITE" id="PS50113">
    <property type="entry name" value="PAC"/>
    <property type="match status" value="1"/>
</dbReference>
<evidence type="ECO:0000259" key="12">
    <source>
        <dbReference type="PROSITE" id="PS50112"/>
    </source>
</evidence>
<protein>
    <recommendedName>
        <fullName evidence="10">Sensor protein FixL</fullName>
        <ecNumber evidence="2">2.7.13.3</ecNumber>
    </recommendedName>
</protein>
<dbReference type="EMBL" id="JACIEA010000001">
    <property type="protein sequence ID" value="MBB3943247.1"/>
    <property type="molecule type" value="Genomic_DNA"/>
</dbReference>
<evidence type="ECO:0000256" key="2">
    <source>
        <dbReference type="ARBA" id="ARBA00012438"/>
    </source>
</evidence>
<dbReference type="GO" id="GO:0005524">
    <property type="term" value="F:ATP binding"/>
    <property type="evidence" value="ECO:0007669"/>
    <property type="project" value="UniProtKB-KW"/>
</dbReference>
<keyword evidence="8" id="KW-0902">Two-component regulatory system</keyword>
<accession>A0A840B222</accession>
<dbReference type="CDD" id="cd00082">
    <property type="entry name" value="HisKA"/>
    <property type="match status" value="1"/>
</dbReference>
<dbReference type="FunFam" id="3.30.450.20:FF:000060">
    <property type="entry name" value="Sensor protein FixL"/>
    <property type="match status" value="1"/>
</dbReference>
<dbReference type="PANTHER" id="PTHR43065:SF46">
    <property type="entry name" value="C4-DICARBOXYLATE TRANSPORT SENSOR PROTEIN DCTB"/>
    <property type="match status" value="1"/>
</dbReference>
<keyword evidence="4 14" id="KW-0808">Transferase</keyword>
<evidence type="ECO:0000259" key="11">
    <source>
        <dbReference type="PROSITE" id="PS50109"/>
    </source>
</evidence>
<dbReference type="Pfam" id="PF08448">
    <property type="entry name" value="PAS_4"/>
    <property type="match status" value="1"/>
</dbReference>
<dbReference type="SUPFAM" id="SSF55874">
    <property type="entry name" value="ATPase domain of HSP90 chaperone/DNA topoisomerase II/histidine kinase"/>
    <property type="match status" value="1"/>
</dbReference>
<feature type="domain" description="Histidine kinase" evidence="11">
    <location>
        <begin position="289"/>
        <end position="504"/>
    </location>
</feature>
<dbReference type="PANTHER" id="PTHR43065">
    <property type="entry name" value="SENSOR HISTIDINE KINASE"/>
    <property type="match status" value="1"/>
</dbReference>
<evidence type="ECO:0000313" key="15">
    <source>
        <dbReference type="Proteomes" id="UP000581447"/>
    </source>
</evidence>
<evidence type="ECO:0000256" key="1">
    <source>
        <dbReference type="ARBA" id="ARBA00000085"/>
    </source>
</evidence>
<sequence>MDIGSDRTSSDRTGFLDAILETLSEAVAIILPDHRLAELNAAGLSLLGIESLNDIPPGSPLLLLDPNHAPQFKAHFDKVMSGNTPDKIEPLFLVVHALDGERRAIECRLAPLKSGDGEPAGVIVTAREVSQRENNLQKVSESAALLSAILQTVPDPMIVIDEDGLITSFSKTAETLFGYLEDEVLGRSIEMVMPEPYRGAHHSYIKRYLQTGEKRIIGIGRILEGQKKDGSIFPMELVVGEIQVGEHRAFTGFIRDLTEKFEAEAKMNELQAELAHTSRLSAVGTLASALAHELNQPLTTMANYLATSRDLLDDWKPEMLETIREAIDESGKAALRAGQIVRRLRDFVSKGEIDRQILPLGKLIHDATTLGLVGAREKGISLSVEIEPHIDNVIADRVQIQQVIVNLMRNAVEAMEHSAIKHLAIRAKRCGSDYAEISVADTGHGVPEVMQGHLFQPFVSTKAKGMGLGLSISHTIIAAHGGEMSVEFEQGGGTIFKFTVPLVSEEMQDES</sequence>
<dbReference type="PROSITE" id="PS50109">
    <property type="entry name" value="HIS_KIN"/>
    <property type="match status" value="1"/>
</dbReference>
<dbReference type="SUPFAM" id="SSF55785">
    <property type="entry name" value="PYP-like sensor domain (PAS domain)"/>
    <property type="match status" value="2"/>
</dbReference>
<dbReference type="PROSITE" id="PS50112">
    <property type="entry name" value="PAS"/>
    <property type="match status" value="1"/>
</dbReference>
<dbReference type="InterPro" id="IPR003594">
    <property type="entry name" value="HATPase_dom"/>
</dbReference>
<organism evidence="14 15">
    <name type="scientific">Sphingorhabdus rigui</name>
    <dbReference type="NCBI Taxonomy" id="1282858"/>
    <lineage>
        <taxon>Bacteria</taxon>
        <taxon>Pseudomonadati</taxon>
        <taxon>Pseudomonadota</taxon>
        <taxon>Alphaproteobacteria</taxon>
        <taxon>Sphingomonadales</taxon>
        <taxon>Sphingomonadaceae</taxon>
        <taxon>Sphingorhabdus</taxon>
    </lineage>
</organism>
<keyword evidence="3" id="KW-0597">Phosphoprotein</keyword>
<evidence type="ECO:0000259" key="13">
    <source>
        <dbReference type="PROSITE" id="PS50113"/>
    </source>
</evidence>
<dbReference type="CDD" id="cd00130">
    <property type="entry name" value="PAS"/>
    <property type="match status" value="1"/>
</dbReference>
<dbReference type="InterPro" id="IPR003661">
    <property type="entry name" value="HisK_dim/P_dom"/>
</dbReference>
<proteinExistence type="predicted"/>
<evidence type="ECO:0000256" key="8">
    <source>
        <dbReference type="ARBA" id="ARBA00023012"/>
    </source>
</evidence>
<evidence type="ECO:0000256" key="3">
    <source>
        <dbReference type="ARBA" id="ARBA00022553"/>
    </source>
</evidence>
<dbReference type="Pfam" id="PF00512">
    <property type="entry name" value="HisKA"/>
    <property type="match status" value="1"/>
</dbReference>
<dbReference type="GO" id="GO:0006355">
    <property type="term" value="P:regulation of DNA-templated transcription"/>
    <property type="evidence" value="ECO:0007669"/>
    <property type="project" value="InterPro"/>
</dbReference>
<dbReference type="SMART" id="SM00388">
    <property type="entry name" value="HisKA"/>
    <property type="match status" value="1"/>
</dbReference>
<dbReference type="SUPFAM" id="SSF47384">
    <property type="entry name" value="Homodimeric domain of signal transducing histidine kinase"/>
    <property type="match status" value="1"/>
</dbReference>
<evidence type="ECO:0000256" key="9">
    <source>
        <dbReference type="ARBA" id="ARBA00059827"/>
    </source>
</evidence>
<keyword evidence="5" id="KW-0547">Nucleotide-binding</keyword>
<dbReference type="InterPro" id="IPR013767">
    <property type="entry name" value="PAS_fold"/>
</dbReference>
<dbReference type="AlphaFoldDB" id="A0A840B222"/>
<dbReference type="SMART" id="SM00091">
    <property type="entry name" value="PAS"/>
    <property type="match status" value="2"/>
</dbReference>
<evidence type="ECO:0000256" key="7">
    <source>
        <dbReference type="ARBA" id="ARBA00022840"/>
    </source>
</evidence>
<evidence type="ECO:0000256" key="10">
    <source>
        <dbReference type="ARBA" id="ARBA00070616"/>
    </source>
</evidence>
<feature type="domain" description="PAS" evidence="12">
    <location>
        <begin position="142"/>
        <end position="212"/>
    </location>
</feature>
<dbReference type="Gene3D" id="6.10.250.2580">
    <property type="match status" value="1"/>
</dbReference>
<comment type="caution">
    <text evidence="14">The sequence shown here is derived from an EMBL/GenBank/DDBJ whole genome shotgun (WGS) entry which is preliminary data.</text>
</comment>
<dbReference type="InterPro" id="IPR000014">
    <property type="entry name" value="PAS"/>
</dbReference>
<dbReference type="InterPro" id="IPR036097">
    <property type="entry name" value="HisK_dim/P_sf"/>
</dbReference>
<dbReference type="InterPro" id="IPR035965">
    <property type="entry name" value="PAS-like_dom_sf"/>
</dbReference>
<comment type="catalytic activity">
    <reaction evidence="1">
        <text>ATP + protein L-histidine = ADP + protein N-phospho-L-histidine.</text>
        <dbReference type="EC" id="2.7.13.3"/>
    </reaction>
</comment>
<dbReference type="Pfam" id="PF00989">
    <property type="entry name" value="PAS"/>
    <property type="match status" value="1"/>
</dbReference>
<name>A0A840B222_9SPHN</name>
<dbReference type="GO" id="GO:0000155">
    <property type="term" value="F:phosphorelay sensor kinase activity"/>
    <property type="evidence" value="ECO:0007669"/>
    <property type="project" value="InterPro"/>
</dbReference>
<dbReference type="Gene3D" id="3.30.450.20">
    <property type="entry name" value="PAS domain"/>
    <property type="match status" value="2"/>
</dbReference>
<dbReference type="SMART" id="SM00387">
    <property type="entry name" value="HATPase_c"/>
    <property type="match status" value="1"/>
</dbReference>
<dbReference type="InterPro" id="IPR013656">
    <property type="entry name" value="PAS_4"/>
</dbReference>
<dbReference type="Gene3D" id="1.10.287.130">
    <property type="match status" value="1"/>
</dbReference>
<dbReference type="InterPro" id="IPR005467">
    <property type="entry name" value="His_kinase_dom"/>
</dbReference>
<keyword evidence="7" id="KW-0067">ATP-binding</keyword>
<dbReference type="Gene3D" id="3.30.565.10">
    <property type="entry name" value="Histidine kinase-like ATPase, C-terminal domain"/>
    <property type="match status" value="1"/>
</dbReference>
<evidence type="ECO:0000256" key="4">
    <source>
        <dbReference type="ARBA" id="ARBA00022679"/>
    </source>
</evidence>
<feature type="domain" description="PAC" evidence="13">
    <location>
        <begin position="210"/>
        <end position="269"/>
    </location>
</feature>
<evidence type="ECO:0000256" key="5">
    <source>
        <dbReference type="ARBA" id="ARBA00022741"/>
    </source>
</evidence>
<dbReference type="InterPro" id="IPR000700">
    <property type="entry name" value="PAS-assoc_C"/>
</dbReference>
<gene>
    <name evidence="14" type="ORF">GGR91_001469</name>
</gene>
<dbReference type="Pfam" id="PF02518">
    <property type="entry name" value="HATPase_c"/>
    <property type="match status" value="1"/>
</dbReference>
<dbReference type="InterPro" id="IPR036890">
    <property type="entry name" value="HATPase_C_sf"/>
</dbReference>
<dbReference type="EC" id="2.7.13.3" evidence="2"/>
<evidence type="ECO:0000313" key="14">
    <source>
        <dbReference type="EMBL" id="MBB3943247.1"/>
    </source>
</evidence>
<evidence type="ECO:0000256" key="6">
    <source>
        <dbReference type="ARBA" id="ARBA00022777"/>
    </source>
</evidence>
<dbReference type="PRINTS" id="PR00344">
    <property type="entry name" value="BCTRLSENSOR"/>
</dbReference>
<keyword evidence="15" id="KW-1185">Reference proteome</keyword>
<dbReference type="InterPro" id="IPR004358">
    <property type="entry name" value="Sig_transdc_His_kin-like_C"/>
</dbReference>
<dbReference type="Proteomes" id="UP000581447">
    <property type="component" value="Unassembled WGS sequence"/>
</dbReference>
<reference evidence="14 15" key="1">
    <citation type="submission" date="2020-08" db="EMBL/GenBank/DDBJ databases">
        <title>Genomic Encyclopedia of Type Strains, Phase IV (KMG-IV): sequencing the most valuable type-strain genomes for metagenomic binning, comparative biology and taxonomic classification.</title>
        <authorList>
            <person name="Goeker M."/>
        </authorList>
    </citation>
    <scope>NUCLEOTIDE SEQUENCE [LARGE SCALE GENOMIC DNA]</scope>
    <source>
        <strain evidence="14 15">DSM 29050</strain>
    </source>
</reference>